<dbReference type="Proteomes" id="UP000594468">
    <property type="component" value="Chromosome"/>
</dbReference>
<evidence type="ECO:0000256" key="7">
    <source>
        <dbReference type="SAM" id="Phobius"/>
    </source>
</evidence>
<dbReference type="Pfam" id="PF02308">
    <property type="entry name" value="MgtC"/>
    <property type="match status" value="1"/>
</dbReference>
<keyword evidence="4 7" id="KW-0812">Transmembrane</keyword>
<accession>A0A7S8IG29</accession>
<feature type="transmembrane region" description="Helical" evidence="7">
    <location>
        <begin position="116"/>
        <end position="133"/>
    </location>
</feature>
<feature type="transmembrane region" description="Helical" evidence="7">
    <location>
        <begin position="42"/>
        <end position="61"/>
    </location>
</feature>
<name>A0A7S8IG29_9CHLR</name>
<gene>
    <name evidence="9" type="ORF">G4Y79_07745</name>
</gene>
<dbReference type="InterPro" id="IPR049177">
    <property type="entry name" value="MgtC_SapB_SrpB_YhiD_N"/>
</dbReference>
<keyword evidence="6 7" id="KW-0472">Membrane</keyword>
<dbReference type="EMBL" id="CP062983">
    <property type="protein sequence ID" value="QPC84256.1"/>
    <property type="molecule type" value="Genomic_DNA"/>
</dbReference>
<dbReference type="AlphaFoldDB" id="A0A7S8IG29"/>
<feature type="transmembrane region" description="Helical" evidence="7">
    <location>
        <begin position="67"/>
        <end position="86"/>
    </location>
</feature>
<proteinExistence type="inferred from homology"/>
<evidence type="ECO:0000256" key="4">
    <source>
        <dbReference type="ARBA" id="ARBA00022692"/>
    </source>
</evidence>
<keyword evidence="10" id="KW-1185">Reference proteome</keyword>
<feature type="domain" description="MgtC/SapB/SrpB/YhiD N-terminal" evidence="8">
    <location>
        <begin position="17"/>
        <end position="137"/>
    </location>
</feature>
<evidence type="ECO:0000259" key="8">
    <source>
        <dbReference type="Pfam" id="PF02308"/>
    </source>
</evidence>
<comment type="similarity">
    <text evidence="2">Belongs to the MgtC/SapB family.</text>
</comment>
<evidence type="ECO:0000256" key="6">
    <source>
        <dbReference type="ARBA" id="ARBA00023136"/>
    </source>
</evidence>
<protein>
    <submittedName>
        <fullName evidence="9">MgtC/SapB family protein</fullName>
    </submittedName>
</protein>
<sequence>MTSLLSLEEQIVLALNLTLALVLSSVIGMNRDRVNKSAGLRTHMLTGTGSCLFTIVSMYAFPDADSSRVAANIVTGIGFLGGGIIIQRKNETYDVTTAAGVWATAAIGMAVGVGAWFLAIYATIMVWVTLALLKRVKTVKLPFNTGRDENDDLTPLNSAPTVIPSRPEKSRYYRKQGAVINQ</sequence>
<keyword evidence="3" id="KW-1003">Cell membrane</keyword>
<evidence type="ECO:0000256" key="1">
    <source>
        <dbReference type="ARBA" id="ARBA00004651"/>
    </source>
</evidence>
<dbReference type="RefSeq" id="WP_195172319.1">
    <property type="nucleotide sequence ID" value="NZ_CP062983.1"/>
</dbReference>
<evidence type="ECO:0000256" key="2">
    <source>
        <dbReference type="ARBA" id="ARBA00009298"/>
    </source>
</evidence>
<organism evidence="9 10">
    <name type="scientific">Phototrophicus methaneseepsis</name>
    <dbReference type="NCBI Taxonomy" id="2710758"/>
    <lineage>
        <taxon>Bacteria</taxon>
        <taxon>Bacillati</taxon>
        <taxon>Chloroflexota</taxon>
        <taxon>Candidatus Thermofontia</taxon>
        <taxon>Phototrophicales</taxon>
        <taxon>Phototrophicaceae</taxon>
        <taxon>Phototrophicus</taxon>
    </lineage>
</organism>
<evidence type="ECO:0000313" key="10">
    <source>
        <dbReference type="Proteomes" id="UP000594468"/>
    </source>
</evidence>
<evidence type="ECO:0000313" key="9">
    <source>
        <dbReference type="EMBL" id="QPC84256.1"/>
    </source>
</evidence>
<dbReference type="PANTHER" id="PTHR33778">
    <property type="entry name" value="PROTEIN MGTC"/>
    <property type="match status" value="1"/>
</dbReference>
<dbReference type="GO" id="GO:0005886">
    <property type="term" value="C:plasma membrane"/>
    <property type="evidence" value="ECO:0007669"/>
    <property type="project" value="UniProtKB-SubCell"/>
</dbReference>
<dbReference type="KEGG" id="pmet:G4Y79_07745"/>
<evidence type="ECO:0000256" key="3">
    <source>
        <dbReference type="ARBA" id="ARBA00022475"/>
    </source>
</evidence>
<comment type="subcellular location">
    <subcellularLocation>
        <location evidence="1">Cell membrane</location>
        <topology evidence="1">Multi-pass membrane protein</topology>
    </subcellularLocation>
</comment>
<evidence type="ECO:0000256" key="5">
    <source>
        <dbReference type="ARBA" id="ARBA00022989"/>
    </source>
</evidence>
<keyword evidence="5 7" id="KW-1133">Transmembrane helix</keyword>
<reference evidence="9 10" key="1">
    <citation type="submission" date="2020-02" db="EMBL/GenBank/DDBJ databases">
        <authorList>
            <person name="Zheng R.K."/>
            <person name="Sun C.M."/>
        </authorList>
    </citation>
    <scope>NUCLEOTIDE SEQUENCE [LARGE SCALE GENOMIC DNA]</scope>
    <source>
        <strain evidence="10">rifampicinis</strain>
    </source>
</reference>
<feature type="transmembrane region" description="Helical" evidence="7">
    <location>
        <begin position="12"/>
        <end position="30"/>
    </location>
</feature>
<dbReference type="PRINTS" id="PR01837">
    <property type="entry name" value="MGTCSAPBPROT"/>
</dbReference>
<dbReference type="InterPro" id="IPR003416">
    <property type="entry name" value="MgtC/SapB/SrpB/YhiD_fam"/>
</dbReference>
<dbReference type="PANTHER" id="PTHR33778:SF1">
    <property type="entry name" value="MAGNESIUM TRANSPORTER YHID-RELATED"/>
    <property type="match status" value="1"/>
</dbReference>